<dbReference type="Gene3D" id="6.10.280.50">
    <property type="match status" value="1"/>
</dbReference>
<feature type="compositionally biased region" description="Polar residues" evidence="1">
    <location>
        <begin position="1"/>
        <end position="10"/>
    </location>
</feature>
<organism evidence="2 3">
    <name type="scientific">Algimonas arctica</name>
    <dbReference type="NCBI Taxonomy" id="1479486"/>
    <lineage>
        <taxon>Bacteria</taxon>
        <taxon>Pseudomonadati</taxon>
        <taxon>Pseudomonadota</taxon>
        <taxon>Alphaproteobacteria</taxon>
        <taxon>Maricaulales</taxon>
        <taxon>Robiginitomaculaceae</taxon>
        <taxon>Algimonas</taxon>
    </lineage>
</organism>
<feature type="region of interest" description="Disordered" evidence="1">
    <location>
        <begin position="1"/>
        <end position="21"/>
    </location>
</feature>
<evidence type="ECO:0000313" key="3">
    <source>
        <dbReference type="Proteomes" id="UP000634004"/>
    </source>
</evidence>
<evidence type="ECO:0000313" key="2">
    <source>
        <dbReference type="EMBL" id="GHB03558.1"/>
    </source>
</evidence>
<dbReference type="InterPro" id="IPR038444">
    <property type="entry name" value="DUF465_sf"/>
</dbReference>
<protein>
    <recommendedName>
        <fullName evidence="4">DUF465 domain-containing protein</fullName>
    </recommendedName>
</protein>
<evidence type="ECO:0008006" key="4">
    <source>
        <dbReference type="Google" id="ProtNLM"/>
    </source>
</evidence>
<dbReference type="RefSeq" id="WP_189499460.1">
    <property type="nucleotide sequence ID" value="NZ_BMZH01000017.1"/>
</dbReference>
<gene>
    <name evidence="2" type="ORF">GCM10009069_27740</name>
</gene>
<dbReference type="EMBL" id="BMZH01000017">
    <property type="protein sequence ID" value="GHB03558.1"/>
    <property type="molecule type" value="Genomic_DNA"/>
</dbReference>
<dbReference type="AlphaFoldDB" id="A0A8J3G3A1"/>
<sequence>MTDSSDSSDIPNADPELTAEEEAAQDLDLLQRLKLEHRRIDQEINALAETGVADMLKVKRMKKIKLSIKDQIAYLENQITPDIIA</sequence>
<reference evidence="2" key="2">
    <citation type="submission" date="2020-09" db="EMBL/GenBank/DDBJ databases">
        <authorList>
            <person name="Sun Q."/>
            <person name="Kim S."/>
        </authorList>
    </citation>
    <scope>NUCLEOTIDE SEQUENCE</scope>
    <source>
        <strain evidence="2">KCTC 32513</strain>
    </source>
</reference>
<dbReference type="InterPro" id="IPR007420">
    <property type="entry name" value="DUF465"/>
</dbReference>
<proteinExistence type="predicted"/>
<name>A0A8J3G3A1_9PROT</name>
<dbReference type="Proteomes" id="UP000634004">
    <property type="component" value="Unassembled WGS sequence"/>
</dbReference>
<evidence type="ECO:0000256" key="1">
    <source>
        <dbReference type="SAM" id="MobiDB-lite"/>
    </source>
</evidence>
<keyword evidence="3" id="KW-1185">Reference proteome</keyword>
<comment type="caution">
    <text evidence="2">The sequence shown here is derived from an EMBL/GenBank/DDBJ whole genome shotgun (WGS) entry which is preliminary data.</text>
</comment>
<accession>A0A8J3G3A1</accession>
<reference evidence="2" key="1">
    <citation type="journal article" date="2014" name="Int. J. Syst. Evol. Microbiol.">
        <title>Complete genome sequence of Corynebacterium casei LMG S-19264T (=DSM 44701T), isolated from a smear-ripened cheese.</title>
        <authorList>
            <consortium name="US DOE Joint Genome Institute (JGI-PGF)"/>
            <person name="Walter F."/>
            <person name="Albersmeier A."/>
            <person name="Kalinowski J."/>
            <person name="Ruckert C."/>
        </authorList>
    </citation>
    <scope>NUCLEOTIDE SEQUENCE</scope>
    <source>
        <strain evidence="2">KCTC 32513</strain>
    </source>
</reference>
<dbReference type="Pfam" id="PF04325">
    <property type="entry name" value="DUF465"/>
    <property type="match status" value="1"/>
</dbReference>